<keyword evidence="3" id="KW-0690">Ribosome biogenesis</keyword>
<feature type="compositionally biased region" description="Acidic residues" evidence="14">
    <location>
        <begin position="106"/>
        <end position="123"/>
    </location>
</feature>
<sequence length="755" mass="86082">METFVDQRGFVRTIDDSEDVPVLDESSDSEEETVSVQQQKKKKKKKAASAFNPGFSLFKQFDEAIPFHDDIALKTAKKKAASTLDEKIQKMRKMKKRDPTLNPDSEQYEMEIDEEEDEEEEMAPDTIKTKDKKKKKRKGKQTQEEIEEPVKQEFADSIDSYDSKLNFQDMKISRPLMKGLATLQFEKPTPIQAACIPVALRGRDLCACAVTGSGKTVAFMLPILERLLYRPVQQACTRVLILVPTRELAVQVHQVGRQLGQFSNVDICLAAGGLDLKSQEAALRMGPDIVVATPGRLIDHLHNSPNFNLNSVEILVLDEADRMLDEYFAEQMKEIIRLCNFQRQTMLFSATMTDEVRFWMCNDLAAVSLKDPVKVFVNQNTDIALGLRQEFIRIRENREGDREAIVAALVTRTFCDKCIVFLQTKVQAHRLHVVLGLLGVNVGELHGNLSQAQRLEALQKFKDNSVDVLLATDLASRGLDIEGVKTVINFTMPNTLKHYVHRVGRTARAGKAGRSVTLVGEKERKMLKEVVKHAKTPLKSRIVPPEVVEHFRNQIADMEEDIATIEREEREERQLRALENQTNKAQRLLDGDPNGVDGMKRVWFQTHKDRMAEKEALRLGEYNKDNKGRNRKEKLSAEDRAKFEVEKAQLYAQRVSKRKFKPKRLRACAEDDNEETGPPAKKKKNKKPKRFSFDEELTKTDQRSVRKFRAGPSFKERQLMGAQENLFKNRRGTREGDDVICGVQVFTASSQSAYK</sequence>
<dbReference type="FunFam" id="3.40.50.300:FF:000842">
    <property type="entry name" value="ATP-dependent RNA helicase DRS1"/>
    <property type="match status" value="1"/>
</dbReference>
<dbReference type="Proteomes" id="UP000245119">
    <property type="component" value="Linkage Group LG12"/>
</dbReference>
<dbReference type="Pfam" id="PF00270">
    <property type="entry name" value="DEAD"/>
    <property type="match status" value="1"/>
</dbReference>
<evidence type="ECO:0000256" key="3">
    <source>
        <dbReference type="ARBA" id="ARBA00022517"/>
    </source>
</evidence>
<evidence type="ECO:0000256" key="9">
    <source>
        <dbReference type="ARBA" id="ARBA00043999"/>
    </source>
</evidence>
<feature type="compositionally biased region" description="Basic and acidic residues" evidence="14">
    <location>
        <begin position="691"/>
        <end position="702"/>
    </location>
</feature>
<dbReference type="InterPro" id="IPR014014">
    <property type="entry name" value="RNA_helicase_DEAD_Q_motif"/>
</dbReference>
<feature type="compositionally biased region" description="Basic residues" evidence="14">
    <location>
        <begin position="680"/>
        <end position="690"/>
    </location>
</feature>
<dbReference type="GO" id="GO:0005730">
    <property type="term" value="C:nucleolus"/>
    <property type="evidence" value="ECO:0007669"/>
    <property type="project" value="UniProtKB-SubCell"/>
</dbReference>
<comment type="catalytic activity">
    <reaction evidence="10">
        <text>ATP + H2O = ADP + phosphate + H(+)</text>
        <dbReference type="Rhea" id="RHEA:13065"/>
        <dbReference type="ChEBI" id="CHEBI:15377"/>
        <dbReference type="ChEBI" id="CHEBI:15378"/>
        <dbReference type="ChEBI" id="CHEBI:30616"/>
        <dbReference type="ChEBI" id="CHEBI:43474"/>
        <dbReference type="ChEBI" id="CHEBI:456216"/>
        <dbReference type="EC" id="3.6.4.13"/>
    </reaction>
</comment>
<evidence type="ECO:0000259" key="15">
    <source>
        <dbReference type="PROSITE" id="PS51192"/>
    </source>
</evidence>
<feature type="region of interest" description="Disordered" evidence="14">
    <location>
        <begin position="616"/>
        <end position="636"/>
    </location>
</feature>
<dbReference type="PANTHER" id="PTHR47959">
    <property type="entry name" value="ATP-DEPENDENT RNA HELICASE RHLE-RELATED"/>
    <property type="match status" value="1"/>
</dbReference>
<dbReference type="PROSITE" id="PS00039">
    <property type="entry name" value="DEAD_ATP_HELICASE"/>
    <property type="match status" value="1"/>
</dbReference>
<dbReference type="SMART" id="SM00487">
    <property type="entry name" value="DEXDc"/>
    <property type="match status" value="1"/>
</dbReference>
<feature type="domain" description="Helicase C-terminal" evidence="16">
    <location>
        <begin position="386"/>
        <end position="551"/>
    </location>
</feature>
<evidence type="ECO:0000256" key="8">
    <source>
        <dbReference type="ARBA" id="ARBA00023242"/>
    </source>
</evidence>
<gene>
    <name evidence="18" type="ORF">C0Q70_18808</name>
</gene>
<dbReference type="GO" id="GO:0005524">
    <property type="term" value="F:ATP binding"/>
    <property type="evidence" value="ECO:0007669"/>
    <property type="project" value="UniProtKB-KW"/>
</dbReference>
<evidence type="ECO:0000256" key="10">
    <source>
        <dbReference type="ARBA" id="ARBA00047984"/>
    </source>
</evidence>
<dbReference type="InterPro" id="IPR000629">
    <property type="entry name" value="RNA-helicase_DEAD-box_CS"/>
</dbReference>
<keyword evidence="6 12" id="KW-0347">Helicase</keyword>
<evidence type="ECO:0000256" key="7">
    <source>
        <dbReference type="ARBA" id="ARBA00022840"/>
    </source>
</evidence>
<organism evidence="18 19">
    <name type="scientific">Pomacea canaliculata</name>
    <name type="common">Golden apple snail</name>
    <dbReference type="NCBI Taxonomy" id="400727"/>
    <lineage>
        <taxon>Eukaryota</taxon>
        <taxon>Metazoa</taxon>
        <taxon>Spiralia</taxon>
        <taxon>Lophotrochozoa</taxon>
        <taxon>Mollusca</taxon>
        <taxon>Gastropoda</taxon>
        <taxon>Caenogastropoda</taxon>
        <taxon>Architaenioglossa</taxon>
        <taxon>Ampullarioidea</taxon>
        <taxon>Ampullariidae</taxon>
        <taxon>Pomacea</taxon>
    </lineage>
</organism>
<evidence type="ECO:0000259" key="17">
    <source>
        <dbReference type="PROSITE" id="PS51195"/>
    </source>
</evidence>
<keyword evidence="5 12" id="KW-0378">Hydrolase</keyword>
<dbReference type="CDD" id="cd18787">
    <property type="entry name" value="SF2_C_DEAD"/>
    <property type="match status" value="1"/>
</dbReference>
<dbReference type="GO" id="GO:0003676">
    <property type="term" value="F:nucleic acid binding"/>
    <property type="evidence" value="ECO:0007669"/>
    <property type="project" value="InterPro"/>
</dbReference>
<keyword evidence="7 12" id="KW-0067">ATP-binding</keyword>
<dbReference type="STRING" id="400727.A0A2T7NHJ8"/>
<dbReference type="AlphaFoldDB" id="A0A2T7NHJ8"/>
<dbReference type="InterPro" id="IPR027417">
    <property type="entry name" value="P-loop_NTPase"/>
</dbReference>
<evidence type="ECO:0000256" key="14">
    <source>
        <dbReference type="SAM" id="MobiDB-lite"/>
    </source>
</evidence>
<dbReference type="PROSITE" id="PS51194">
    <property type="entry name" value="HELICASE_CTER"/>
    <property type="match status" value="1"/>
</dbReference>
<comment type="similarity">
    <text evidence="9">Belongs to the DEAD box helicase family. DDX27/DRS1 subfamily.</text>
</comment>
<dbReference type="EMBL" id="PZQS01000012">
    <property type="protein sequence ID" value="PVD20650.1"/>
    <property type="molecule type" value="Genomic_DNA"/>
</dbReference>
<feature type="compositionally biased region" description="Acidic residues" evidence="14">
    <location>
        <begin position="16"/>
        <end position="33"/>
    </location>
</feature>
<evidence type="ECO:0000256" key="12">
    <source>
        <dbReference type="RuleBase" id="RU000492"/>
    </source>
</evidence>
<dbReference type="GO" id="GO:0005829">
    <property type="term" value="C:cytosol"/>
    <property type="evidence" value="ECO:0007669"/>
    <property type="project" value="TreeGrafter"/>
</dbReference>
<evidence type="ECO:0000256" key="4">
    <source>
        <dbReference type="ARBA" id="ARBA00022741"/>
    </source>
</evidence>
<comment type="subcellular location">
    <subcellularLocation>
        <location evidence="1">Nucleus</location>
        <location evidence="1">Nucleolus</location>
    </subcellularLocation>
</comment>
<evidence type="ECO:0000256" key="6">
    <source>
        <dbReference type="ARBA" id="ARBA00022806"/>
    </source>
</evidence>
<proteinExistence type="inferred from homology"/>
<dbReference type="PANTHER" id="PTHR47959:SF1">
    <property type="entry name" value="ATP-DEPENDENT RNA HELICASE DBPA"/>
    <property type="match status" value="1"/>
</dbReference>
<evidence type="ECO:0000256" key="5">
    <source>
        <dbReference type="ARBA" id="ARBA00022801"/>
    </source>
</evidence>
<comment type="caution">
    <text evidence="18">The sequence shown here is derived from an EMBL/GenBank/DDBJ whole genome shotgun (WGS) entry which is preliminary data.</text>
</comment>
<feature type="region of interest" description="Disordered" evidence="14">
    <location>
        <begin position="662"/>
        <end position="702"/>
    </location>
</feature>
<feature type="region of interest" description="Disordered" evidence="14">
    <location>
        <begin position="16"/>
        <end position="48"/>
    </location>
</feature>
<reference evidence="18 19" key="1">
    <citation type="submission" date="2018-04" db="EMBL/GenBank/DDBJ databases">
        <title>The genome of golden apple snail Pomacea canaliculata provides insight into stress tolerance and invasive adaptation.</title>
        <authorList>
            <person name="Liu C."/>
            <person name="Liu B."/>
            <person name="Ren Y."/>
            <person name="Zhang Y."/>
            <person name="Wang H."/>
            <person name="Li S."/>
            <person name="Jiang F."/>
            <person name="Yin L."/>
            <person name="Zhang G."/>
            <person name="Qian W."/>
            <person name="Fan W."/>
        </authorList>
    </citation>
    <scope>NUCLEOTIDE SEQUENCE [LARGE SCALE GENOMIC DNA]</scope>
    <source>
        <strain evidence="18">SZHN2017</strain>
        <tissue evidence="18">Muscle</tissue>
    </source>
</reference>
<keyword evidence="19" id="KW-1185">Reference proteome</keyword>
<dbReference type="EC" id="3.6.4.13" evidence="2"/>
<feature type="region of interest" description="Disordered" evidence="14">
    <location>
        <begin position="90"/>
        <end position="149"/>
    </location>
</feature>
<dbReference type="OrthoDB" id="10259843at2759"/>
<accession>A0A2T7NHJ8</accession>
<feature type="domain" description="Helicase ATP-binding" evidence="15">
    <location>
        <begin position="196"/>
        <end position="370"/>
    </location>
</feature>
<keyword evidence="8" id="KW-0539">Nucleus</keyword>
<feature type="short sequence motif" description="Q motif" evidence="11">
    <location>
        <begin position="165"/>
        <end position="193"/>
    </location>
</feature>
<dbReference type="SUPFAM" id="SSF52540">
    <property type="entry name" value="P-loop containing nucleoside triphosphate hydrolases"/>
    <property type="match status" value="2"/>
</dbReference>
<evidence type="ECO:0000256" key="13">
    <source>
        <dbReference type="SAM" id="Coils"/>
    </source>
</evidence>
<feature type="compositionally biased region" description="Basic residues" evidence="14">
    <location>
        <begin position="130"/>
        <end position="140"/>
    </location>
</feature>
<dbReference type="InterPro" id="IPR011545">
    <property type="entry name" value="DEAD/DEAH_box_helicase_dom"/>
</dbReference>
<dbReference type="PROSITE" id="PS51195">
    <property type="entry name" value="Q_MOTIF"/>
    <property type="match status" value="1"/>
</dbReference>
<keyword evidence="4 12" id="KW-0547">Nucleotide-binding</keyword>
<feature type="domain" description="DEAD-box RNA helicase Q" evidence="17">
    <location>
        <begin position="165"/>
        <end position="193"/>
    </location>
</feature>
<evidence type="ECO:0000256" key="1">
    <source>
        <dbReference type="ARBA" id="ARBA00004604"/>
    </source>
</evidence>
<dbReference type="InterPro" id="IPR014001">
    <property type="entry name" value="Helicase_ATP-bd"/>
</dbReference>
<protein>
    <recommendedName>
        <fullName evidence="2">RNA helicase</fullName>
        <ecNumber evidence="2">3.6.4.13</ecNumber>
    </recommendedName>
</protein>
<feature type="coiled-coil region" evidence="13">
    <location>
        <begin position="548"/>
        <end position="588"/>
    </location>
</feature>
<dbReference type="Pfam" id="PF00271">
    <property type="entry name" value="Helicase_C"/>
    <property type="match status" value="1"/>
</dbReference>
<dbReference type="InterPro" id="IPR050079">
    <property type="entry name" value="DEAD_box_RNA_helicase"/>
</dbReference>
<dbReference type="InterPro" id="IPR001650">
    <property type="entry name" value="Helicase_C-like"/>
</dbReference>
<dbReference type="PROSITE" id="PS51192">
    <property type="entry name" value="HELICASE_ATP_BIND_1"/>
    <property type="match status" value="1"/>
</dbReference>
<dbReference type="GO" id="GO:0006364">
    <property type="term" value="P:rRNA processing"/>
    <property type="evidence" value="ECO:0007669"/>
    <property type="project" value="UniProtKB-ARBA"/>
</dbReference>
<dbReference type="Gene3D" id="3.40.50.300">
    <property type="entry name" value="P-loop containing nucleotide triphosphate hydrolases"/>
    <property type="match status" value="2"/>
</dbReference>
<name>A0A2T7NHJ8_POMCA</name>
<evidence type="ECO:0000313" key="18">
    <source>
        <dbReference type="EMBL" id="PVD20650.1"/>
    </source>
</evidence>
<keyword evidence="13" id="KW-0175">Coiled coil</keyword>
<evidence type="ECO:0000259" key="16">
    <source>
        <dbReference type="PROSITE" id="PS51194"/>
    </source>
</evidence>
<dbReference type="SMART" id="SM00490">
    <property type="entry name" value="HELICc"/>
    <property type="match status" value="1"/>
</dbReference>
<dbReference type="CDD" id="cd17947">
    <property type="entry name" value="DEADc_DDX27"/>
    <property type="match status" value="1"/>
</dbReference>
<dbReference type="GO" id="GO:0016787">
    <property type="term" value="F:hydrolase activity"/>
    <property type="evidence" value="ECO:0007669"/>
    <property type="project" value="UniProtKB-KW"/>
</dbReference>
<evidence type="ECO:0000313" key="19">
    <source>
        <dbReference type="Proteomes" id="UP000245119"/>
    </source>
</evidence>
<evidence type="ECO:0000256" key="2">
    <source>
        <dbReference type="ARBA" id="ARBA00012552"/>
    </source>
</evidence>
<evidence type="ECO:0000256" key="11">
    <source>
        <dbReference type="PROSITE-ProRule" id="PRU00552"/>
    </source>
</evidence>
<dbReference type="GO" id="GO:0003724">
    <property type="term" value="F:RNA helicase activity"/>
    <property type="evidence" value="ECO:0007669"/>
    <property type="project" value="UniProtKB-EC"/>
</dbReference>